<dbReference type="GO" id="GO:0005886">
    <property type="term" value="C:plasma membrane"/>
    <property type="evidence" value="ECO:0007669"/>
    <property type="project" value="UniProtKB-SubCell"/>
</dbReference>
<evidence type="ECO:0000313" key="15">
    <source>
        <dbReference type="Proteomes" id="UP000095285"/>
    </source>
</evidence>
<keyword evidence="11" id="KW-0449">Lipoprotein</keyword>
<dbReference type="InterPro" id="IPR011989">
    <property type="entry name" value="ARM-like"/>
</dbReference>
<dbReference type="Gene3D" id="3.40.50.300">
    <property type="entry name" value="P-loop containing nucleotide triphosphate hydrolases"/>
    <property type="match status" value="1"/>
</dbReference>
<dbReference type="SMART" id="SM00173">
    <property type="entry name" value="RAS"/>
    <property type="match status" value="1"/>
</dbReference>
<reference evidence="16" key="2">
    <citation type="submission" date="2016-11" db="UniProtKB">
        <authorList>
            <consortium name="WormBaseParasite"/>
        </authorList>
    </citation>
    <scope>IDENTIFICATION</scope>
</reference>
<accession>A0A1I7W0E7</accession>
<dbReference type="PRINTS" id="PR00449">
    <property type="entry name" value="RASTRNSFRMNG"/>
</dbReference>
<keyword evidence="7" id="KW-0547">Nucleotide-binding</keyword>
<keyword evidence="12" id="KW-0636">Prenylation</keyword>
<dbReference type="InParanoid" id="A0A1I7W0E7"/>
<dbReference type="InterPro" id="IPR001313">
    <property type="entry name" value="Pumilio_RNA-bd_rpt"/>
</dbReference>
<dbReference type="SUPFAM" id="SSF48371">
    <property type="entry name" value="ARM repeat"/>
    <property type="match status" value="2"/>
</dbReference>
<dbReference type="InterPro" id="IPR027417">
    <property type="entry name" value="P-loop_NTPase"/>
</dbReference>
<evidence type="ECO:0000256" key="12">
    <source>
        <dbReference type="ARBA" id="ARBA00023289"/>
    </source>
</evidence>
<dbReference type="Proteomes" id="UP000095285">
    <property type="component" value="Unassembled WGS sequence"/>
</dbReference>
<sequence>MTEYKLVVVGDGGVGKSALTIQLIQNHFVEEYDPTIEDSYRKQVVIDGETCLLDILDTAGQEEYSAMRDQYMRTGEGFLLVFAVNEAKSFENVTQYRDQIRRVKDSDEVPMVLVGNKCDLAQRTVESRAILDASRSLGMPAVETSAKTRMGVDDAFYTLMTRKRRSADVSGNCWGGRASDALDGEVGNIWSNEYMKDFNKRYGHFEYDVKYKGRKLDQRFSIPSFYEKNELAIETEELEHSMEYPSELIEYMKQVACIIRNDPSVLGDLQRKCLEECQNSEISLCKFSTSCFLIDEIFNGCRDAARQWMFKIVQSRKEISLQLLCTPWACHTLETLLSSLSNILDIEIIVHWVDLVLENWIQLISDRNATHFIRTLAYHLVGLKKKRSEKMGKCLAKDVLSKKVQINQAAKENFERLASVALDYASVNVMLDNESVSLVLQDVVECDTVYQTGYLRKFVEAACRCPDSVLKQWKGKQASHLWDVIVQKVDEDLRRILYHSVLQGRLFDLSLHMFANFPMQKYILSVRSNELIVNIFDELMDHFTDICVKSKWPVITALVQMARNRDEVAIVKKLRNYFRCRSISARPAFVPCIFTLTCQTSAQFMGTFDVVKGQLHGSLILQELINYEHNKMVVMSMKSLAGTTILEMAQNKKGSFLLQTLFKSTTVSRTDKELIARPLKLKWHEVITNNVSSHVFDVLWINDLYNIAEKEALMNALSRAVIENHCKTLRLICMKLNLRKFKEQRMEWLKDAKKRLVK</sequence>
<evidence type="ECO:0000256" key="2">
    <source>
        <dbReference type="ARBA" id="ARBA00004635"/>
    </source>
</evidence>
<dbReference type="eggNOG" id="KOG2188">
    <property type="taxonomic scope" value="Eukaryota"/>
</dbReference>
<evidence type="ECO:0000256" key="6">
    <source>
        <dbReference type="ARBA" id="ARBA00022737"/>
    </source>
</evidence>
<reference evidence="15" key="1">
    <citation type="submission" date="2012-04" db="EMBL/GenBank/DDBJ databases">
        <title>The Genome Sequence of Loa loa.</title>
        <authorList>
            <consortium name="The Broad Institute Genome Sequencing Platform"/>
            <consortium name="Broad Institute Genome Sequencing Center for Infectious Disease"/>
            <person name="Nutman T.B."/>
            <person name="Fink D.L."/>
            <person name="Russ C."/>
            <person name="Young S."/>
            <person name="Zeng Q."/>
            <person name="Gargeya S."/>
            <person name="Alvarado L."/>
            <person name="Berlin A."/>
            <person name="Chapman S.B."/>
            <person name="Chen Z."/>
            <person name="Freedman E."/>
            <person name="Gellesch M."/>
            <person name="Goldberg J."/>
            <person name="Griggs A."/>
            <person name="Gujja S."/>
            <person name="Heilman E.R."/>
            <person name="Heiman D."/>
            <person name="Howarth C."/>
            <person name="Mehta T."/>
            <person name="Neiman D."/>
            <person name="Pearson M."/>
            <person name="Roberts A."/>
            <person name="Saif S."/>
            <person name="Shea T."/>
            <person name="Shenoy N."/>
            <person name="Sisk P."/>
            <person name="Stolte C."/>
            <person name="Sykes S."/>
            <person name="White J."/>
            <person name="Yandava C."/>
            <person name="Haas B."/>
            <person name="Henn M.R."/>
            <person name="Nusbaum C."/>
            <person name="Birren B."/>
        </authorList>
    </citation>
    <scope>NUCLEOTIDE SEQUENCE [LARGE SCALE GENOMIC DNA]</scope>
</reference>
<dbReference type="SMART" id="SM00176">
    <property type="entry name" value="RAN"/>
    <property type="match status" value="1"/>
</dbReference>
<dbReference type="SMART" id="SM00175">
    <property type="entry name" value="RAB"/>
    <property type="match status" value="1"/>
</dbReference>
<dbReference type="PROSITE" id="PS50302">
    <property type="entry name" value="PUM"/>
    <property type="match status" value="1"/>
</dbReference>
<evidence type="ECO:0000313" key="16">
    <source>
        <dbReference type="WBParaSite" id="EN70_828"/>
    </source>
</evidence>
<comment type="subcellular location">
    <subcellularLocation>
        <location evidence="1">Cell membrane</location>
    </subcellularLocation>
    <subcellularLocation>
        <location evidence="2">Membrane</location>
        <topology evidence="2">Lipid-anchor</topology>
    </subcellularLocation>
</comment>
<dbReference type="NCBIfam" id="TIGR00231">
    <property type="entry name" value="small_GTP"/>
    <property type="match status" value="1"/>
</dbReference>
<keyword evidence="9" id="KW-0342">GTP-binding</keyword>
<evidence type="ECO:0000256" key="3">
    <source>
        <dbReference type="ARBA" id="ARBA00008344"/>
    </source>
</evidence>
<proteinExistence type="inferred from homology"/>
<dbReference type="EC" id="3.6.5.2" evidence="4"/>
<dbReference type="CDD" id="cd04138">
    <property type="entry name" value="H_N_K_Ras_like"/>
    <property type="match status" value="1"/>
</dbReference>
<evidence type="ECO:0000256" key="10">
    <source>
        <dbReference type="ARBA" id="ARBA00023136"/>
    </source>
</evidence>
<comment type="catalytic activity">
    <reaction evidence="13">
        <text>GTP + H2O = GDP + phosphate + H(+)</text>
        <dbReference type="Rhea" id="RHEA:19669"/>
        <dbReference type="ChEBI" id="CHEBI:15377"/>
        <dbReference type="ChEBI" id="CHEBI:15378"/>
        <dbReference type="ChEBI" id="CHEBI:37565"/>
        <dbReference type="ChEBI" id="CHEBI:43474"/>
        <dbReference type="ChEBI" id="CHEBI:58189"/>
        <dbReference type="EC" id="3.6.5.2"/>
    </reaction>
</comment>
<dbReference type="FunCoup" id="A0A1I7W0E7">
    <property type="interactions" value="6"/>
</dbReference>
<dbReference type="STRING" id="7209.A0A1I7W0E7"/>
<dbReference type="OrthoDB" id="9987665at2759"/>
<dbReference type="GO" id="GO:0005525">
    <property type="term" value="F:GTP binding"/>
    <property type="evidence" value="ECO:0007669"/>
    <property type="project" value="UniProtKB-KW"/>
</dbReference>
<feature type="repeat" description="Pumilio" evidence="14">
    <location>
        <begin position="639"/>
        <end position="676"/>
    </location>
</feature>
<organism evidence="15 16">
    <name type="scientific">Loa loa</name>
    <name type="common">Eye worm</name>
    <name type="synonym">Filaria loa</name>
    <dbReference type="NCBI Taxonomy" id="7209"/>
    <lineage>
        <taxon>Eukaryota</taxon>
        <taxon>Metazoa</taxon>
        <taxon>Ecdysozoa</taxon>
        <taxon>Nematoda</taxon>
        <taxon>Chromadorea</taxon>
        <taxon>Rhabditida</taxon>
        <taxon>Spirurina</taxon>
        <taxon>Spiruromorpha</taxon>
        <taxon>Filarioidea</taxon>
        <taxon>Onchocercidae</taxon>
        <taxon>Loa</taxon>
    </lineage>
</organism>
<dbReference type="FunFam" id="3.40.50.300:FF:000096">
    <property type="entry name" value="KRAS proto-oncogene, GTPase"/>
    <property type="match status" value="1"/>
</dbReference>
<name>A0A1I7W0E7_LOALO</name>
<dbReference type="GO" id="GO:0003925">
    <property type="term" value="F:G protein activity"/>
    <property type="evidence" value="ECO:0007669"/>
    <property type="project" value="UniProtKB-EC"/>
</dbReference>
<keyword evidence="15" id="KW-1185">Reference proteome</keyword>
<protein>
    <recommendedName>
        <fullName evidence="4">small monomeric GTPase</fullName>
        <ecNumber evidence="4">3.6.5.2</ecNumber>
    </recommendedName>
</protein>
<evidence type="ECO:0000256" key="5">
    <source>
        <dbReference type="ARBA" id="ARBA00022475"/>
    </source>
</evidence>
<dbReference type="PROSITE" id="PS51421">
    <property type="entry name" value="RAS"/>
    <property type="match status" value="1"/>
</dbReference>
<evidence type="ECO:0000256" key="4">
    <source>
        <dbReference type="ARBA" id="ARBA00011984"/>
    </source>
</evidence>
<dbReference type="WBParaSite" id="EN70_828">
    <property type="protein sequence ID" value="EN70_828"/>
    <property type="gene ID" value="EN70_828"/>
</dbReference>
<dbReference type="Pfam" id="PF00071">
    <property type="entry name" value="Ras"/>
    <property type="match status" value="1"/>
</dbReference>
<evidence type="ECO:0000256" key="13">
    <source>
        <dbReference type="ARBA" id="ARBA00048098"/>
    </source>
</evidence>
<keyword evidence="8" id="KW-0378">Hydrolase</keyword>
<dbReference type="Gene3D" id="1.25.10.10">
    <property type="entry name" value="Leucine-rich Repeat Variant"/>
    <property type="match status" value="2"/>
</dbReference>
<dbReference type="AlphaFoldDB" id="A0A1I7W0E7"/>
<gene>
    <name evidence="16" type="primary">LOAG_03927</name>
</gene>
<dbReference type="SUPFAM" id="SSF52540">
    <property type="entry name" value="P-loop containing nucleoside triphosphate hydrolases"/>
    <property type="match status" value="1"/>
</dbReference>
<keyword evidence="6" id="KW-0677">Repeat</keyword>
<dbReference type="InterPro" id="IPR001806">
    <property type="entry name" value="Small_GTPase"/>
</dbReference>
<dbReference type="SMART" id="SM00025">
    <property type="entry name" value="Pumilio"/>
    <property type="match status" value="4"/>
</dbReference>
<dbReference type="InterPro" id="IPR016024">
    <property type="entry name" value="ARM-type_fold"/>
</dbReference>
<evidence type="ECO:0000256" key="8">
    <source>
        <dbReference type="ARBA" id="ARBA00022801"/>
    </source>
</evidence>
<evidence type="ECO:0000256" key="1">
    <source>
        <dbReference type="ARBA" id="ARBA00004236"/>
    </source>
</evidence>
<evidence type="ECO:0000256" key="11">
    <source>
        <dbReference type="ARBA" id="ARBA00023288"/>
    </source>
</evidence>
<comment type="similarity">
    <text evidence="3">Belongs to the small GTPase superfamily. Ras family.</text>
</comment>
<dbReference type="GO" id="GO:0003723">
    <property type="term" value="F:RNA binding"/>
    <property type="evidence" value="ECO:0007669"/>
    <property type="project" value="InterPro"/>
</dbReference>
<evidence type="ECO:0000256" key="9">
    <source>
        <dbReference type="ARBA" id="ARBA00023134"/>
    </source>
</evidence>
<dbReference type="PROSITE" id="PS51420">
    <property type="entry name" value="RHO"/>
    <property type="match status" value="1"/>
</dbReference>
<evidence type="ECO:0000256" key="7">
    <source>
        <dbReference type="ARBA" id="ARBA00022741"/>
    </source>
</evidence>
<dbReference type="SMART" id="SM00174">
    <property type="entry name" value="RHO"/>
    <property type="match status" value="1"/>
</dbReference>
<evidence type="ECO:0000256" key="14">
    <source>
        <dbReference type="PROSITE-ProRule" id="PRU00317"/>
    </source>
</evidence>
<dbReference type="InterPro" id="IPR005225">
    <property type="entry name" value="Small_GTP-bd"/>
</dbReference>
<dbReference type="GO" id="GO:0007165">
    <property type="term" value="P:signal transduction"/>
    <property type="evidence" value="ECO:0007669"/>
    <property type="project" value="InterPro"/>
</dbReference>
<keyword evidence="5" id="KW-1003">Cell membrane</keyword>
<dbReference type="PROSITE" id="PS51419">
    <property type="entry name" value="RAB"/>
    <property type="match status" value="1"/>
</dbReference>
<keyword evidence="10" id="KW-0472">Membrane</keyword>
<dbReference type="InterPro" id="IPR020849">
    <property type="entry name" value="Small_GTPase_Ras-type"/>
</dbReference>
<dbReference type="Pfam" id="PF22493">
    <property type="entry name" value="PUF_NOP9"/>
    <property type="match status" value="1"/>
</dbReference>
<dbReference type="PANTHER" id="PTHR24070">
    <property type="entry name" value="RAS, DI-RAS, AND RHEB FAMILY MEMBERS OF SMALL GTPASE SUPERFAMILY"/>
    <property type="match status" value="1"/>
</dbReference>